<dbReference type="Proteomes" id="UP000033166">
    <property type="component" value="Chromosome I"/>
</dbReference>
<dbReference type="InterPro" id="IPR036271">
    <property type="entry name" value="Tet_transcr_reg_TetR-rel_C_sf"/>
</dbReference>
<dbReference type="STRING" id="1364.LP2241_30040"/>
<dbReference type="EMBL" id="LN774769">
    <property type="protein sequence ID" value="CEN28251.1"/>
    <property type="molecule type" value="Genomic_DNA"/>
</dbReference>
<dbReference type="AlphaFoldDB" id="A0A0D6DXM6"/>
<evidence type="ECO:0000313" key="1">
    <source>
        <dbReference type="EMBL" id="CEN28251.1"/>
    </source>
</evidence>
<dbReference type="InterPro" id="IPR009057">
    <property type="entry name" value="Homeodomain-like_sf"/>
</dbReference>
<dbReference type="Gene3D" id="1.10.357.10">
    <property type="entry name" value="Tetracycline Repressor, domain 2"/>
    <property type="match status" value="1"/>
</dbReference>
<gene>
    <name evidence="1" type="ORF">LACPI_1051</name>
</gene>
<accession>A0A0D6DXM6</accession>
<dbReference type="HOGENOM" id="CLU_100170_2_0_9"/>
<reference evidence="2" key="1">
    <citation type="submission" date="2015-01" db="EMBL/GenBank/DDBJ databases">
        <authorList>
            <person name="Andreevskaya M."/>
        </authorList>
    </citation>
    <scope>NUCLEOTIDE SEQUENCE [LARGE SCALE GENOMIC DNA]</scope>
    <source>
        <strain evidence="2">MKFS47</strain>
    </source>
</reference>
<dbReference type="SUPFAM" id="SSF46689">
    <property type="entry name" value="Homeodomain-like"/>
    <property type="match status" value="1"/>
</dbReference>
<organism evidence="1 2">
    <name type="scientific">Pseudolactococcus piscium MKFS47</name>
    <dbReference type="NCBI Taxonomy" id="297352"/>
    <lineage>
        <taxon>Bacteria</taxon>
        <taxon>Bacillati</taxon>
        <taxon>Bacillota</taxon>
        <taxon>Bacilli</taxon>
        <taxon>Lactobacillales</taxon>
        <taxon>Streptococcaceae</taxon>
        <taxon>Pseudolactococcus</taxon>
    </lineage>
</organism>
<evidence type="ECO:0000313" key="2">
    <source>
        <dbReference type="Proteomes" id="UP000033166"/>
    </source>
</evidence>
<protein>
    <submittedName>
        <fullName evidence="1">Transcriptional regulator, TetR family protein</fullName>
    </submittedName>
</protein>
<dbReference type="KEGG" id="lpk:LACPI_1051"/>
<sequence>MARKKVITKDILLDYGLQYLQAYGFDSFTARDVAKKFGISTQPIYSEYRNMSEYRREVLKHAFYYMFDIKLNETYAADPLISFPIAFVRFSEENPNLYHALFIKGFAYKKVMYDYSLAQYKKLVATAANYQYLTEQQVENLHLRTWIAVNGMAASSISEICHFDETYLQFIFKEIITNMLRDPNATPKRP</sequence>
<proteinExistence type="predicted"/>
<name>A0A0D6DXM6_9LACT</name>
<dbReference type="RefSeq" id="WP_047915417.1">
    <property type="nucleotide sequence ID" value="NZ_LN774769.1"/>
</dbReference>
<dbReference type="SUPFAM" id="SSF48498">
    <property type="entry name" value="Tetracyclin repressor-like, C-terminal domain"/>
    <property type="match status" value="1"/>
</dbReference>